<accession>A0A1W1CZ49</accession>
<dbReference type="AlphaFoldDB" id="A0A1W1CZ49"/>
<reference evidence="1" key="1">
    <citation type="submission" date="2016-10" db="EMBL/GenBank/DDBJ databases">
        <authorList>
            <person name="de Groot N.N."/>
        </authorList>
    </citation>
    <scope>NUCLEOTIDE SEQUENCE</scope>
</reference>
<proteinExistence type="predicted"/>
<name>A0A1W1CZ49_9ZZZZ</name>
<organism evidence="1">
    <name type="scientific">hydrothermal vent metagenome</name>
    <dbReference type="NCBI Taxonomy" id="652676"/>
    <lineage>
        <taxon>unclassified sequences</taxon>
        <taxon>metagenomes</taxon>
        <taxon>ecological metagenomes</taxon>
    </lineage>
</organism>
<protein>
    <submittedName>
        <fullName evidence="1">HipA-like-like</fullName>
    </submittedName>
</protein>
<sequence length="111" mass="12651">MLKDGKILNPLELLLELDNTHGSLDFIELTSLSTVENNSDDKIPTWKSVKDVILEKNSFVTLLDYEIDIPKEILKGASQSRELYSSLSGYQHKIDVNIDRSNKKVYRVNKA</sequence>
<evidence type="ECO:0000313" key="1">
    <source>
        <dbReference type="EMBL" id="SFV71005.1"/>
    </source>
</evidence>
<gene>
    <name evidence="1" type="ORF">MNB_SV-13-509</name>
</gene>
<dbReference type="EMBL" id="FPHM01000189">
    <property type="protein sequence ID" value="SFV71005.1"/>
    <property type="molecule type" value="Genomic_DNA"/>
</dbReference>